<accession>A0A2P2DZM4</accession>
<evidence type="ECO:0000256" key="4">
    <source>
        <dbReference type="ARBA" id="ARBA00022857"/>
    </source>
</evidence>
<dbReference type="OrthoDB" id="9814556at2"/>
<keyword evidence="2" id="KW-0732">Signal</keyword>
<keyword evidence="7" id="KW-1185">Reference proteome</keyword>
<organism evidence="6 7">
    <name type="scientific">Leptospira ryugenii</name>
    <dbReference type="NCBI Taxonomy" id="1917863"/>
    <lineage>
        <taxon>Bacteria</taxon>
        <taxon>Pseudomonadati</taxon>
        <taxon>Spirochaetota</taxon>
        <taxon>Spirochaetia</taxon>
        <taxon>Leptospirales</taxon>
        <taxon>Leptospiraceae</taxon>
        <taxon>Leptospira</taxon>
    </lineage>
</organism>
<dbReference type="InterPro" id="IPR036188">
    <property type="entry name" value="FAD/NAD-bd_sf"/>
</dbReference>
<evidence type="ECO:0000256" key="1">
    <source>
        <dbReference type="ARBA" id="ARBA00022630"/>
    </source>
</evidence>
<dbReference type="Proteomes" id="UP000245133">
    <property type="component" value="Unassembled WGS sequence"/>
</dbReference>
<name>A0A2P2DZM4_9LEPT</name>
<keyword evidence="5" id="KW-0520">NAD</keyword>
<reference evidence="6 7" key="1">
    <citation type="submission" date="2018-02" db="EMBL/GenBank/DDBJ databases">
        <title>Novel Leptospira species isolated from soil and water in Japan.</title>
        <authorList>
            <person name="Nakao R."/>
            <person name="Masuzawa T."/>
        </authorList>
    </citation>
    <scope>NUCLEOTIDE SEQUENCE [LARGE SCALE GENOMIC DNA]</scope>
    <source>
        <strain evidence="6 7">YH101</strain>
    </source>
</reference>
<proteinExistence type="predicted"/>
<dbReference type="PANTHER" id="PTHR46091">
    <property type="entry name" value="BLR7054 PROTEIN"/>
    <property type="match status" value="1"/>
</dbReference>
<dbReference type="Pfam" id="PF13450">
    <property type="entry name" value="NAD_binding_8"/>
    <property type="match status" value="1"/>
</dbReference>
<sequence length="528" mass="59182">MKFEEVDSQYDVICIGSGMGSLTVASLLAQFENKKILVIERHFQAGGFTHAFSRKNRFHWDVGIHYIGDMQTGGFSRTLMDTITHKGVDWQRMAEPFEKFVYPNRTFELFGDPQRFQTDLIAAFPKEETAITQYFADIKKAAALFGKSMMMKSSAPDLSAFQSQLGNSNIVSLKDYLDVNFVDPDLKAILASQWGDYGLPPSKCLFATHAALVVHYLNGGYYPIGGGGNIFKSIKPLIEEKSGQILDTTEVKEILIQNKQTIGVRAQFLRGKQPIREFYAPIVVSGIGAWNTYNSLVPESEPIQFREALRSFYKREKMATSICVYLGLSESPAKFGFAGENHWIFASNDHEKNFASRNDWIFSESPIGNLYLSFPSLKDPLAEHHTADVITFCDASLFDPWKEQIWKKRGEDYEALKERIARKAIQTLETRFPGFEKIIEYVEVSTALTNQHFTGHPDGAIYGLACVPERYDKAKSPWFEVETPIKGLYLTGVDAGGSPGIAGAMMGGLASTLKILGNKNLLKRILKE</sequence>
<evidence type="ECO:0000256" key="5">
    <source>
        <dbReference type="ARBA" id="ARBA00023027"/>
    </source>
</evidence>
<evidence type="ECO:0000313" key="7">
    <source>
        <dbReference type="Proteomes" id="UP000245133"/>
    </source>
</evidence>
<gene>
    <name evidence="6" type="ORF">LPTSP4_16150</name>
</gene>
<dbReference type="SUPFAM" id="SSF51905">
    <property type="entry name" value="FAD/NAD(P)-binding domain"/>
    <property type="match status" value="1"/>
</dbReference>
<dbReference type="AlphaFoldDB" id="A0A2P2DZM4"/>
<keyword evidence="1" id="KW-0285">Flavoprotein</keyword>
<comment type="caution">
    <text evidence="6">The sequence shown here is derived from an EMBL/GenBank/DDBJ whole genome shotgun (WGS) entry which is preliminary data.</text>
</comment>
<dbReference type="Gene3D" id="3.50.50.60">
    <property type="entry name" value="FAD/NAD(P)-binding domain"/>
    <property type="match status" value="2"/>
</dbReference>
<dbReference type="InterPro" id="IPR052206">
    <property type="entry name" value="Retinol_saturase"/>
</dbReference>
<keyword evidence="3" id="KW-0274">FAD</keyword>
<dbReference type="PANTHER" id="PTHR46091:SF3">
    <property type="entry name" value="AMINE OXIDASE DOMAIN-CONTAINING PROTEIN"/>
    <property type="match status" value="1"/>
</dbReference>
<evidence type="ECO:0000256" key="3">
    <source>
        <dbReference type="ARBA" id="ARBA00022827"/>
    </source>
</evidence>
<keyword evidence="4" id="KW-0521">NADP</keyword>
<evidence type="ECO:0000256" key="2">
    <source>
        <dbReference type="ARBA" id="ARBA00022729"/>
    </source>
</evidence>
<evidence type="ECO:0000313" key="6">
    <source>
        <dbReference type="EMBL" id="GBF50091.1"/>
    </source>
</evidence>
<dbReference type="RefSeq" id="WP_108975542.1">
    <property type="nucleotide sequence ID" value="NZ_BFBB01000003.1"/>
</dbReference>
<protein>
    <submittedName>
        <fullName evidence="6">NAD(P)-binding Rossmann-like domain protein</fullName>
    </submittedName>
</protein>
<dbReference type="EMBL" id="BFBB01000003">
    <property type="protein sequence ID" value="GBF50091.1"/>
    <property type="molecule type" value="Genomic_DNA"/>
</dbReference>